<evidence type="ECO:0000313" key="5">
    <source>
        <dbReference type="Proteomes" id="UP001338582"/>
    </source>
</evidence>
<dbReference type="GO" id="GO:1990414">
    <property type="term" value="P:replication-born double-strand break repair via sister chromatid exchange"/>
    <property type="evidence" value="ECO:0007669"/>
    <property type="project" value="TreeGrafter"/>
</dbReference>
<keyword evidence="1" id="KW-0677">Repeat</keyword>
<feature type="domain" description="Sister chromatid cohesion C-terminal" evidence="3">
    <location>
        <begin position="1254"/>
        <end position="1432"/>
    </location>
</feature>
<dbReference type="GO" id="GO:0140588">
    <property type="term" value="P:chromatin looping"/>
    <property type="evidence" value="ECO:0007669"/>
    <property type="project" value="InterPro"/>
</dbReference>
<dbReference type="EMBL" id="CP138896">
    <property type="protein sequence ID" value="WPK25106.1"/>
    <property type="molecule type" value="Genomic_DNA"/>
</dbReference>
<dbReference type="RefSeq" id="XP_062877489.1">
    <property type="nucleotide sequence ID" value="XM_063021419.1"/>
</dbReference>
<keyword evidence="1" id="KW-0539">Nucleus</keyword>
<dbReference type="GO" id="GO:0061775">
    <property type="term" value="F:cohesin loader activity"/>
    <property type="evidence" value="ECO:0007669"/>
    <property type="project" value="InterPro"/>
</dbReference>
<dbReference type="GO" id="GO:0003682">
    <property type="term" value="F:chromatin binding"/>
    <property type="evidence" value="ECO:0007669"/>
    <property type="project" value="TreeGrafter"/>
</dbReference>
<sequence>MFLISHVNRYVSINLVRPVSDLPHTYSKGKTERLSSRMQEKKPQLNLPDILGITPLYHLIPKQELVPLLCFSDVSVPNPDLTQYLPQASQPLLLRVLDCLDSNENDEISACSDLLLEIGAYEHTDVSNVVFRRPVMATQTKREVVPNISKLELETLQATSRIKFEDLVLRDQQVQLELDDAEDMRDIPKRTNKEAFREHVRNFDTKFRKLNPTNTGKAPKSVRRERLPPRNTSLSFPQLKDARVASILAIVDQVINDEGSMNASDQVPDNAEIKLLHPADMETISKNLDALYNSAEFRDLSIDMLLKVQILCMRDLSQPGNINQRSMDDLSASLMACSILLRTLNSQLDDRRLYMDSRLGEAINFLSKLVFEIFRSKRCALLIPQTVETMNFLAPLLKLNLGNDQVLGSVETFILSLIFEDTCYNGLDDLRNCIILLLVQIYTSAPSHRSYIINELLMKFKDNSQGRAISSAFRLSNGSSILVFAALLVKLIESQDLTQLKKKLDLFSGQIKTLGEEHHISQKRLGLIDTIISSGEDVQFVTNQLVDFVLQFLALNDSSIKDRFATLLQELLEMAFLPEYPGAPIIISAISQRLLEDFRNGVFAAGIEPFVLEIVSKCAIVVLKMKMNASEVPNCEGSIDTNILAAASKLHKSNLLSCQRVYSDKFEYRVQSSLIYFAKLFNTLQRHRTFSIFYQIDVDSESSKLDHVSTRNLDILDEFLDMLVNGHTLRFLKGYAQDDENTQKLYDQMLLSTYYISIYDHFLETLCMSLESHRAKLASKAIRVLSLLIDLDPKLLLISSIKISISNLLQEGSPLSRDAVIELIGNYMFTGSELLEKYYLLIGSRIHDDSKLIRKRVIRLMKRLYSESTTSELKVYSSLKLIRCLDDREMSVVNLAINSITCLWFKETSNEKLQIILSEVVLKDSRLCRLFQDFIRTILTGKDQGEYVSDIKSIIGFTFNSIVNDIESESLTSLISHLNLAIAFAEVDGNLISQADLLTVSPYIVLPESLVGGSALLILKLLRIVLPTCRVLRPDFVTTTQTALLQNLTKFSSLELFEAISVVHELCKVQNDFTRELKASISSMKLLYSMTDAGYALTKPAESRKFVRLINLIGAFVSTCSFDNSRPLFQKHKVLLPGARDVSSSFVELFLMIYHNNVNLEIRIACIDNVLRIANTHPVMYSNQNLLKTVDSIFSGAQNDIKLIVVECLMSFLHKEDENAKLRAGFKSTSSKSINFNGASFDDVVPRSVNDEICSNVAQKYLPAVLNICISQPNAESPVLFMQLALKLGLANPKVCISTIIALEASHNKKIRGIATSLHVDLFQKHESLADSNYLEAFRLAISYVKAFTNGQIDQAPHFLRNVYRVVSSAYISRKKLVLTLMRVFESGFSAQTLADACSKRDEIIFLALNLLAVNYTCLEEVCIILHTLDRVILSDGYDLSDRVTDAMGLHQKGGMMIENLQIIFVQCQSILALIQLRFVLATTYNIRPMVMREFRPNKPNLDLRQQTRIYKQIDFSVKELGLKTNLSVPAKFGPIYSKVVHAIADHVI</sequence>
<accession>A0AAX4H967</accession>
<comment type="subcellular location">
    <subcellularLocation>
        <location evidence="1">Nucleus</location>
    </subcellularLocation>
</comment>
<keyword evidence="5" id="KW-1185">Reference proteome</keyword>
<gene>
    <name evidence="4" type="ORF">PUMCH_002409</name>
</gene>
<name>A0AAX4H967_9ASCO</name>
<dbReference type="GO" id="GO:0071169">
    <property type="term" value="P:establishment of protein localization to chromatin"/>
    <property type="evidence" value="ECO:0007669"/>
    <property type="project" value="TreeGrafter"/>
</dbReference>
<dbReference type="GO" id="GO:0090694">
    <property type="term" value="C:Scc2-Scc4 cohesin loading complex"/>
    <property type="evidence" value="ECO:0007669"/>
    <property type="project" value="TreeGrafter"/>
</dbReference>
<protein>
    <recommendedName>
        <fullName evidence="1">Sister chromatid cohesion protein</fullName>
    </recommendedName>
</protein>
<dbReference type="GO" id="GO:0034087">
    <property type="term" value="P:establishment of mitotic sister chromatid cohesion"/>
    <property type="evidence" value="ECO:0007669"/>
    <property type="project" value="TreeGrafter"/>
</dbReference>
<dbReference type="InterPro" id="IPR024986">
    <property type="entry name" value="Nipped-B_C"/>
</dbReference>
<dbReference type="SUPFAM" id="SSF48371">
    <property type="entry name" value="ARM repeat"/>
    <property type="match status" value="1"/>
</dbReference>
<reference evidence="4 5" key="1">
    <citation type="submission" date="2023-10" db="EMBL/GenBank/DDBJ databases">
        <title>Draft Genome Sequence of Candida saopaulonensis from a very Premature Infant with Sepsis.</title>
        <authorList>
            <person name="Ning Y."/>
            <person name="Dai R."/>
            <person name="Xiao M."/>
            <person name="Xu Y."/>
            <person name="Yan Q."/>
            <person name="Zhang L."/>
        </authorList>
    </citation>
    <scope>NUCLEOTIDE SEQUENCE [LARGE SCALE GENOMIC DNA]</scope>
    <source>
        <strain evidence="4 5">19XY460</strain>
    </source>
</reference>
<dbReference type="InterPro" id="IPR016024">
    <property type="entry name" value="ARM-type_fold"/>
</dbReference>
<evidence type="ECO:0000313" key="4">
    <source>
        <dbReference type="EMBL" id="WPK25106.1"/>
    </source>
</evidence>
<proteinExistence type="inferred from homology"/>
<evidence type="ECO:0000256" key="2">
    <source>
        <dbReference type="SAM" id="MobiDB-lite"/>
    </source>
</evidence>
<evidence type="ECO:0000259" key="3">
    <source>
        <dbReference type="Pfam" id="PF12830"/>
    </source>
</evidence>
<dbReference type="GO" id="GO:0010468">
    <property type="term" value="P:regulation of gene expression"/>
    <property type="evidence" value="ECO:0007669"/>
    <property type="project" value="InterPro"/>
</dbReference>
<evidence type="ECO:0000256" key="1">
    <source>
        <dbReference type="RuleBase" id="RU364107"/>
    </source>
</evidence>
<comment type="similarity">
    <text evidence="1">Belongs to the SCC2/Nipped-B family.</text>
</comment>
<organism evidence="4 5">
    <name type="scientific">Australozyma saopauloensis</name>
    <dbReference type="NCBI Taxonomy" id="291208"/>
    <lineage>
        <taxon>Eukaryota</taxon>
        <taxon>Fungi</taxon>
        <taxon>Dikarya</taxon>
        <taxon>Ascomycota</taxon>
        <taxon>Saccharomycotina</taxon>
        <taxon>Pichiomycetes</taxon>
        <taxon>Metschnikowiaceae</taxon>
        <taxon>Australozyma</taxon>
    </lineage>
</organism>
<dbReference type="Pfam" id="PF12830">
    <property type="entry name" value="Nipped-B_C"/>
    <property type="match status" value="1"/>
</dbReference>
<dbReference type="KEGG" id="asau:88173474"/>
<dbReference type="GeneID" id="88173474"/>
<keyword evidence="1" id="KW-0131">Cell cycle</keyword>
<dbReference type="InterPro" id="IPR033031">
    <property type="entry name" value="Scc2/Nipped-B"/>
</dbReference>
<dbReference type="Proteomes" id="UP001338582">
    <property type="component" value="Chromosome 3"/>
</dbReference>
<dbReference type="PANTHER" id="PTHR21704:SF18">
    <property type="entry name" value="NIPPED-B-LIKE PROTEIN"/>
    <property type="match status" value="1"/>
</dbReference>
<dbReference type="PANTHER" id="PTHR21704">
    <property type="entry name" value="NIPPED-B-LIKE PROTEIN DELANGIN SCC2-RELATED"/>
    <property type="match status" value="1"/>
</dbReference>
<feature type="region of interest" description="Disordered" evidence="2">
    <location>
        <begin position="209"/>
        <end position="234"/>
    </location>
</feature>